<sequence>MKMNCLRMDSNDTLYGLDPKYLSELQGIFGTLVEEILTHLKTLTTPETTKRQTILSLELFQTVIGHGDLGHEKLFNLAVKLWGPHGRPKNCQ</sequence>
<dbReference type="InterPro" id="IPR029705">
    <property type="entry name" value="VPS35L"/>
</dbReference>
<evidence type="ECO:0000256" key="4">
    <source>
        <dbReference type="ARBA" id="ARBA00022753"/>
    </source>
</evidence>
<evidence type="ECO:0000256" key="3">
    <source>
        <dbReference type="ARBA" id="ARBA00022448"/>
    </source>
</evidence>
<evidence type="ECO:0000313" key="7">
    <source>
        <dbReference type="Proteomes" id="UP001164746"/>
    </source>
</evidence>
<dbReference type="PANTHER" id="PTHR13673:SF0">
    <property type="entry name" value="VPS35 ENDOSOMAL PROTEIN-SORTING FACTOR-LIKE"/>
    <property type="match status" value="1"/>
</dbReference>
<keyword evidence="7" id="KW-1185">Reference proteome</keyword>
<evidence type="ECO:0000313" key="6">
    <source>
        <dbReference type="EMBL" id="WAQ96681.1"/>
    </source>
</evidence>
<comment type="subcellular location">
    <subcellularLocation>
        <location evidence="1">Endosome</location>
    </subcellularLocation>
</comment>
<keyword evidence="4" id="KW-0967">Endosome</keyword>
<evidence type="ECO:0000256" key="2">
    <source>
        <dbReference type="ARBA" id="ARBA00010704"/>
    </source>
</evidence>
<dbReference type="Proteomes" id="UP001164746">
    <property type="component" value="Chromosome 2"/>
</dbReference>
<keyword evidence="3" id="KW-0813">Transport</keyword>
<comment type="similarity">
    <text evidence="2">Belongs to the VPS35L family.</text>
</comment>
<gene>
    <name evidence="6" type="ORF">MAR_029371</name>
</gene>
<dbReference type="PANTHER" id="PTHR13673">
    <property type="entry name" value="ESOPHAGEAL CANCER ASSOCIATED PROTEIN"/>
    <property type="match status" value="1"/>
</dbReference>
<evidence type="ECO:0000256" key="1">
    <source>
        <dbReference type="ARBA" id="ARBA00004177"/>
    </source>
</evidence>
<accession>A0ABY7DJ91</accession>
<name>A0ABY7DJ91_MYAAR</name>
<dbReference type="EMBL" id="CP111013">
    <property type="protein sequence ID" value="WAQ96681.1"/>
    <property type="molecule type" value="Genomic_DNA"/>
</dbReference>
<reference evidence="6" key="1">
    <citation type="submission" date="2022-11" db="EMBL/GenBank/DDBJ databases">
        <title>Centuries of genome instability and evolution in soft-shell clam transmissible cancer (bioRxiv).</title>
        <authorList>
            <person name="Hart S.F.M."/>
            <person name="Yonemitsu M.A."/>
            <person name="Giersch R.M."/>
            <person name="Beal B.F."/>
            <person name="Arriagada G."/>
            <person name="Davis B.W."/>
            <person name="Ostrander E.A."/>
            <person name="Goff S.P."/>
            <person name="Metzger M.J."/>
        </authorList>
    </citation>
    <scope>NUCLEOTIDE SEQUENCE</scope>
    <source>
        <strain evidence="6">MELC-2E11</strain>
        <tissue evidence="6">Siphon/mantle</tissue>
    </source>
</reference>
<evidence type="ECO:0000256" key="5">
    <source>
        <dbReference type="ARBA" id="ARBA00022927"/>
    </source>
</evidence>
<organism evidence="6 7">
    <name type="scientific">Mya arenaria</name>
    <name type="common">Soft-shell clam</name>
    <dbReference type="NCBI Taxonomy" id="6604"/>
    <lineage>
        <taxon>Eukaryota</taxon>
        <taxon>Metazoa</taxon>
        <taxon>Spiralia</taxon>
        <taxon>Lophotrochozoa</taxon>
        <taxon>Mollusca</taxon>
        <taxon>Bivalvia</taxon>
        <taxon>Autobranchia</taxon>
        <taxon>Heteroconchia</taxon>
        <taxon>Euheterodonta</taxon>
        <taxon>Imparidentia</taxon>
        <taxon>Neoheterodontei</taxon>
        <taxon>Myida</taxon>
        <taxon>Myoidea</taxon>
        <taxon>Myidae</taxon>
        <taxon>Mya</taxon>
    </lineage>
</organism>
<keyword evidence="5" id="KW-0653">Protein transport</keyword>
<proteinExistence type="inferred from homology"/>
<protein>
    <submittedName>
        <fullName evidence="6">VP35L-like protein</fullName>
    </submittedName>
</protein>